<keyword evidence="1" id="KW-0732">Signal</keyword>
<protein>
    <recommendedName>
        <fullName evidence="4">DUF11 domain-containing protein</fullName>
    </recommendedName>
</protein>
<evidence type="ECO:0000256" key="1">
    <source>
        <dbReference type="SAM" id="SignalP"/>
    </source>
</evidence>
<evidence type="ECO:0000313" key="3">
    <source>
        <dbReference type="Proteomes" id="UP000638353"/>
    </source>
</evidence>
<dbReference type="Proteomes" id="UP000638353">
    <property type="component" value="Unassembled WGS sequence"/>
</dbReference>
<accession>A0A918X3N5</accession>
<comment type="caution">
    <text evidence="2">The sequence shown here is derived from an EMBL/GenBank/DDBJ whole genome shotgun (WGS) entry which is preliminary data.</text>
</comment>
<reference evidence="2" key="2">
    <citation type="submission" date="2020-09" db="EMBL/GenBank/DDBJ databases">
        <authorList>
            <person name="Sun Q."/>
            <person name="Ohkuma M."/>
        </authorList>
    </citation>
    <scope>NUCLEOTIDE SEQUENCE</scope>
    <source>
        <strain evidence="2">JCM 4637</strain>
    </source>
</reference>
<feature type="signal peptide" evidence="1">
    <location>
        <begin position="1"/>
        <end position="20"/>
    </location>
</feature>
<evidence type="ECO:0000313" key="2">
    <source>
        <dbReference type="EMBL" id="GHD07230.1"/>
    </source>
</evidence>
<name>A0A918X3N5_9ACTN</name>
<organism evidence="2 3">
    <name type="scientific">Streptomyces finlayi</name>
    <dbReference type="NCBI Taxonomy" id="67296"/>
    <lineage>
        <taxon>Bacteria</taxon>
        <taxon>Bacillati</taxon>
        <taxon>Actinomycetota</taxon>
        <taxon>Actinomycetes</taxon>
        <taxon>Kitasatosporales</taxon>
        <taxon>Streptomycetaceae</taxon>
        <taxon>Streptomyces</taxon>
    </lineage>
</organism>
<dbReference type="AlphaFoldDB" id="A0A918X3N5"/>
<sequence>MRRPVVAAVLLGALLGPAGAGVAAERGQPPAEPNAVRAGRGVLATLSPSGQRVAPGQSVNGVLTVTNDSDTAMETVKILLNGPKATSSYPSWYTTYTCPAGWLDLDGGDASNPEAGCYYADDPDDRDGKPWNPGDRAVIQIQYKVPQDAQTGEADIFTGETNFWDPRNNGGGGGQVAYVDKASFTVVPPDEIPLVDPWILVAAAGAGAVVYARRRQSGRGVRIAV</sequence>
<gene>
    <name evidence="2" type="ORF">GCM10010334_59570</name>
</gene>
<evidence type="ECO:0008006" key="4">
    <source>
        <dbReference type="Google" id="ProtNLM"/>
    </source>
</evidence>
<proteinExistence type="predicted"/>
<reference evidence="2" key="1">
    <citation type="journal article" date="2014" name="Int. J. Syst. Evol. Microbiol.">
        <title>Complete genome sequence of Corynebacterium casei LMG S-19264T (=DSM 44701T), isolated from a smear-ripened cheese.</title>
        <authorList>
            <consortium name="US DOE Joint Genome Institute (JGI-PGF)"/>
            <person name="Walter F."/>
            <person name="Albersmeier A."/>
            <person name="Kalinowski J."/>
            <person name="Ruckert C."/>
        </authorList>
    </citation>
    <scope>NUCLEOTIDE SEQUENCE</scope>
    <source>
        <strain evidence="2">JCM 4637</strain>
    </source>
</reference>
<dbReference type="EMBL" id="BMVC01000013">
    <property type="protein sequence ID" value="GHD07230.1"/>
    <property type="molecule type" value="Genomic_DNA"/>
</dbReference>
<feature type="chain" id="PRO_5039312071" description="DUF11 domain-containing protein" evidence="1">
    <location>
        <begin position="21"/>
        <end position="225"/>
    </location>
</feature>